<evidence type="ECO:0000256" key="13">
    <source>
        <dbReference type="ARBA" id="ARBA00023293"/>
    </source>
</evidence>
<feature type="domain" description="Guanylate cyclase" evidence="18">
    <location>
        <begin position="885"/>
        <end position="1015"/>
    </location>
</feature>
<dbReference type="Pfam" id="PF00211">
    <property type="entry name" value="Guanylate_cyc"/>
    <property type="match status" value="1"/>
</dbReference>
<keyword evidence="12 14" id="KW-0456">Lyase</keyword>
<feature type="domain" description="Protein kinase" evidence="17">
    <location>
        <begin position="506"/>
        <end position="814"/>
    </location>
</feature>
<dbReference type="InterPro" id="IPR001170">
    <property type="entry name" value="ANPR/GUC"/>
</dbReference>
<dbReference type="SUPFAM" id="SSF56112">
    <property type="entry name" value="Protein kinase-like (PK-like)"/>
    <property type="match status" value="1"/>
</dbReference>
<dbReference type="AlphaFoldDB" id="A0A1W0WFC3"/>
<comment type="similarity">
    <text evidence="14">Belongs to the adenylyl cyclase class-4/guanylyl cyclase family.</text>
</comment>
<evidence type="ECO:0000256" key="5">
    <source>
        <dbReference type="ARBA" id="ARBA00022729"/>
    </source>
</evidence>
<dbReference type="InterPro" id="IPR011009">
    <property type="entry name" value="Kinase-like_dom_sf"/>
</dbReference>
<evidence type="ECO:0000256" key="4">
    <source>
        <dbReference type="ARBA" id="ARBA00022692"/>
    </source>
</evidence>
<evidence type="ECO:0000313" key="20">
    <source>
        <dbReference type="Proteomes" id="UP000192578"/>
    </source>
</evidence>
<dbReference type="EC" id="4.6.1.2" evidence="3 15"/>
<dbReference type="SMART" id="SM00044">
    <property type="entry name" value="CYCc"/>
    <property type="match status" value="1"/>
</dbReference>
<keyword evidence="4 16" id="KW-0812">Transmembrane</keyword>
<dbReference type="Proteomes" id="UP000192578">
    <property type="component" value="Unassembled WGS sequence"/>
</dbReference>
<dbReference type="PANTHER" id="PTHR11920">
    <property type="entry name" value="GUANYLYL CYCLASE"/>
    <property type="match status" value="1"/>
</dbReference>
<dbReference type="PRINTS" id="PR00255">
    <property type="entry name" value="NATPEPTIDER"/>
</dbReference>
<evidence type="ECO:0000256" key="10">
    <source>
        <dbReference type="ARBA" id="ARBA00023170"/>
    </source>
</evidence>
<evidence type="ECO:0000256" key="6">
    <source>
        <dbReference type="ARBA" id="ARBA00022741"/>
    </source>
</evidence>
<keyword evidence="5" id="KW-0732">Signal</keyword>
<name>A0A1W0WFC3_HYPEX</name>
<dbReference type="CDD" id="cd06352">
    <property type="entry name" value="PBP1_NPR_GC-like"/>
    <property type="match status" value="1"/>
</dbReference>
<dbReference type="PANTHER" id="PTHR11920:SF501">
    <property type="entry name" value="GUANYLATE CYCLASE 32E"/>
    <property type="match status" value="1"/>
</dbReference>
<keyword evidence="7 16" id="KW-1133">Transmembrane helix</keyword>
<evidence type="ECO:0000256" key="11">
    <source>
        <dbReference type="ARBA" id="ARBA00023180"/>
    </source>
</evidence>
<dbReference type="PROSITE" id="PS50125">
    <property type="entry name" value="GUANYLATE_CYCLASE_2"/>
    <property type="match status" value="1"/>
</dbReference>
<sequence>MTVDLAKYPSSWSWAPSKVVNFTVCWILEDDSFYSSYDRLVASVELAINHANTFVLPPNRKLRLHFQSAGPSCSDVQYSVTANVLRMMQTGIICDVFLGIGCPTTAVALYGIASHLDTLILGCPAAGTGSLALNPAYDSFPLLIRPSFGFADVAHFFNQFLWMNDYLHLSILRDDSYNFYTFLSQFVVVKLRKCNPLLFENTLVYPFFSNTSTITFYKQLMMTAHDATRVMFVLAHGKAVRQMMIAASQLGFTDGDYVFIAVELFDLSYWGTIRFDVGDVYDDVARQAFRSLMVMSIRKESANSDVTSFEDKVKQLSRMHYNYTFRPLEKLDPIIFAHYESILMFAQEVAAMAKDGYEKMGGAAMVHRIIESEYTGIAGPMRISRDGERHNNMELRTFNAKTGQFHATLEYIQVNLTSEIFRYVKNLTWPSANGHLPMDVPVCGFRGEKCLDRNIPAAILIVSIIVPVTVVASLAAAGIIAIIKFRKLRHDYDPNWWRISSEELVLTKLSVLTKSTMSKLTLQSRSTAEGMNESQTTKILSLTYGLAATYKGIHVQLSDVLKYHRHPNVDIINKLNLLKVMTNTNLQKFIGLGINSGGLCEFVVHEVCSKGSLTCILENDMVKLDWSFKNSLIKDLVLGMTYLHESLIKSHGNLNSYSCRIDAKFTLKVGEYGLPFFRDVADLYPPPSSGTETALNINHSERNYETLLWRAPELLRQMMPPEGTQKGDVYSFAIILQQIILRSGAFELPNDPLELSHRDIIQEVIASNIPPTRPRVPRAACSNELYGLMDRCWDEIPLARPTFHKIKEQLKRVIGDVGDNIVDLLFKRMEQYATDLEVKVAEKTMQFMEEKQRSEELLSQLLPKSVAAALTRGEQVDPEAYESVSIFFSDIVGFTRISAAGSPMDVVSLLNALYTFFDGVLEGYNVYKVETIGDAYMVASGLPVRNGNRHASEIAMMACKLLTGIKDFVVPNHHNLSLEIRAGINSGPCVAGIVGLKMPRYCVFGDTVNVASRMESTGQPMKIQLSPAARNLLISLGGFNMIERGVITVKGKGSMTTYWLLSCERTTTT</sequence>
<keyword evidence="20" id="KW-1185">Reference proteome</keyword>
<protein>
    <recommendedName>
        <fullName evidence="3 15">Guanylate cyclase</fullName>
        <ecNumber evidence="3 15">4.6.1.2</ecNumber>
    </recommendedName>
</protein>
<dbReference type="PROSITE" id="PS50011">
    <property type="entry name" value="PROTEIN_KINASE_DOM"/>
    <property type="match status" value="1"/>
</dbReference>
<dbReference type="Pfam" id="PF07714">
    <property type="entry name" value="PK_Tyr_Ser-Thr"/>
    <property type="match status" value="1"/>
</dbReference>
<feature type="transmembrane region" description="Helical" evidence="16">
    <location>
        <begin position="457"/>
        <end position="483"/>
    </location>
</feature>
<dbReference type="InterPro" id="IPR000719">
    <property type="entry name" value="Prot_kinase_dom"/>
</dbReference>
<keyword evidence="8" id="KW-0342">GTP-binding</keyword>
<evidence type="ECO:0000256" key="12">
    <source>
        <dbReference type="ARBA" id="ARBA00023239"/>
    </source>
</evidence>
<evidence type="ECO:0000256" key="3">
    <source>
        <dbReference type="ARBA" id="ARBA00012202"/>
    </source>
</evidence>
<dbReference type="GO" id="GO:0001653">
    <property type="term" value="F:peptide receptor activity"/>
    <property type="evidence" value="ECO:0007669"/>
    <property type="project" value="TreeGrafter"/>
</dbReference>
<organism evidence="19 20">
    <name type="scientific">Hypsibius exemplaris</name>
    <name type="common">Freshwater tardigrade</name>
    <dbReference type="NCBI Taxonomy" id="2072580"/>
    <lineage>
        <taxon>Eukaryota</taxon>
        <taxon>Metazoa</taxon>
        <taxon>Ecdysozoa</taxon>
        <taxon>Tardigrada</taxon>
        <taxon>Eutardigrada</taxon>
        <taxon>Parachela</taxon>
        <taxon>Hypsibioidea</taxon>
        <taxon>Hypsibiidae</taxon>
        <taxon>Hypsibius</taxon>
    </lineage>
</organism>
<dbReference type="InterPro" id="IPR050401">
    <property type="entry name" value="Cyclic_nucleotide_synthase"/>
</dbReference>
<dbReference type="InterPro" id="IPR001828">
    <property type="entry name" value="ANF_lig-bd_rcpt"/>
</dbReference>
<dbReference type="EMBL" id="MTYJ01000114">
    <property type="protein sequence ID" value="OQV13898.1"/>
    <property type="molecule type" value="Genomic_DNA"/>
</dbReference>
<dbReference type="OrthoDB" id="1890790at2759"/>
<dbReference type="SUPFAM" id="SSF53822">
    <property type="entry name" value="Periplasmic binding protein-like I"/>
    <property type="match status" value="1"/>
</dbReference>
<comment type="caution">
    <text evidence="19">The sequence shown here is derived from an EMBL/GenBank/DDBJ whole genome shotgun (WGS) entry which is preliminary data.</text>
</comment>
<dbReference type="Pfam" id="PF01094">
    <property type="entry name" value="ANF_receptor"/>
    <property type="match status" value="1"/>
</dbReference>
<dbReference type="GO" id="GO:0005525">
    <property type="term" value="F:GTP binding"/>
    <property type="evidence" value="ECO:0007669"/>
    <property type="project" value="UniProtKB-KW"/>
</dbReference>
<comment type="catalytic activity">
    <reaction evidence="1 15">
        <text>GTP = 3',5'-cyclic GMP + diphosphate</text>
        <dbReference type="Rhea" id="RHEA:13665"/>
        <dbReference type="ChEBI" id="CHEBI:33019"/>
        <dbReference type="ChEBI" id="CHEBI:37565"/>
        <dbReference type="ChEBI" id="CHEBI:57746"/>
        <dbReference type="EC" id="4.6.1.2"/>
    </reaction>
</comment>
<evidence type="ECO:0000256" key="7">
    <source>
        <dbReference type="ARBA" id="ARBA00022989"/>
    </source>
</evidence>
<dbReference type="PROSITE" id="PS00452">
    <property type="entry name" value="GUANYLATE_CYCLASE_1"/>
    <property type="match status" value="1"/>
</dbReference>
<evidence type="ECO:0000259" key="17">
    <source>
        <dbReference type="PROSITE" id="PS50011"/>
    </source>
</evidence>
<evidence type="ECO:0000256" key="14">
    <source>
        <dbReference type="RuleBase" id="RU000405"/>
    </source>
</evidence>
<dbReference type="GO" id="GO:0004383">
    <property type="term" value="F:guanylate cyclase activity"/>
    <property type="evidence" value="ECO:0007669"/>
    <property type="project" value="UniProtKB-EC"/>
</dbReference>
<dbReference type="InterPro" id="IPR001245">
    <property type="entry name" value="Ser-Thr/Tyr_kinase_cat_dom"/>
</dbReference>
<dbReference type="GO" id="GO:0005524">
    <property type="term" value="F:ATP binding"/>
    <property type="evidence" value="ECO:0007669"/>
    <property type="project" value="InterPro"/>
</dbReference>
<dbReference type="InterPro" id="IPR018297">
    <property type="entry name" value="A/G_cyclase_CS"/>
</dbReference>
<dbReference type="GO" id="GO:0004672">
    <property type="term" value="F:protein kinase activity"/>
    <property type="evidence" value="ECO:0007669"/>
    <property type="project" value="InterPro"/>
</dbReference>
<keyword evidence="6" id="KW-0547">Nucleotide-binding</keyword>
<keyword evidence="13 15" id="KW-0141">cGMP biosynthesis</keyword>
<dbReference type="Gene3D" id="3.30.70.1230">
    <property type="entry name" value="Nucleotide cyclase"/>
    <property type="match status" value="1"/>
</dbReference>
<evidence type="ECO:0000259" key="18">
    <source>
        <dbReference type="PROSITE" id="PS50125"/>
    </source>
</evidence>
<dbReference type="SUPFAM" id="SSF55073">
    <property type="entry name" value="Nucleotide cyclase"/>
    <property type="match status" value="1"/>
</dbReference>
<dbReference type="Gene3D" id="3.40.50.2300">
    <property type="match status" value="1"/>
</dbReference>
<dbReference type="GO" id="GO:0004016">
    <property type="term" value="F:adenylate cyclase activity"/>
    <property type="evidence" value="ECO:0007669"/>
    <property type="project" value="TreeGrafter"/>
</dbReference>
<evidence type="ECO:0000313" key="19">
    <source>
        <dbReference type="EMBL" id="OQV13898.1"/>
    </source>
</evidence>
<dbReference type="GO" id="GO:0007168">
    <property type="term" value="P:receptor guanylyl cyclase signaling pathway"/>
    <property type="evidence" value="ECO:0007669"/>
    <property type="project" value="TreeGrafter"/>
</dbReference>
<evidence type="ECO:0000256" key="15">
    <source>
        <dbReference type="RuleBase" id="RU003431"/>
    </source>
</evidence>
<evidence type="ECO:0000256" key="9">
    <source>
        <dbReference type="ARBA" id="ARBA00023136"/>
    </source>
</evidence>
<evidence type="ECO:0000256" key="16">
    <source>
        <dbReference type="SAM" id="Phobius"/>
    </source>
</evidence>
<dbReference type="FunFam" id="3.30.70.1230:FF:000004">
    <property type="entry name" value="Guanylate cyclase"/>
    <property type="match status" value="1"/>
</dbReference>
<evidence type="ECO:0000256" key="8">
    <source>
        <dbReference type="ARBA" id="ARBA00023134"/>
    </source>
</evidence>
<dbReference type="InterPro" id="IPR028082">
    <property type="entry name" value="Peripla_BP_I"/>
</dbReference>
<evidence type="ECO:0000256" key="2">
    <source>
        <dbReference type="ARBA" id="ARBA00004479"/>
    </source>
</evidence>
<dbReference type="GO" id="GO:0005886">
    <property type="term" value="C:plasma membrane"/>
    <property type="evidence" value="ECO:0007669"/>
    <property type="project" value="TreeGrafter"/>
</dbReference>
<comment type="subcellular location">
    <subcellularLocation>
        <location evidence="2">Membrane</location>
        <topology evidence="2">Single-pass type I membrane protein</topology>
    </subcellularLocation>
</comment>
<dbReference type="Gene3D" id="1.10.510.10">
    <property type="entry name" value="Transferase(Phosphotransferase) domain 1"/>
    <property type="match status" value="1"/>
</dbReference>
<keyword evidence="9 16" id="KW-0472">Membrane</keyword>
<proteinExistence type="inferred from homology"/>
<keyword evidence="11" id="KW-0325">Glycoprotein</keyword>
<accession>A0A1W0WFC3</accession>
<dbReference type="InterPro" id="IPR001054">
    <property type="entry name" value="A/G_cyclase"/>
</dbReference>
<dbReference type="InterPro" id="IPR029787">
    <property type="entry name" value="Nucleotide_cyclase"/>
</dbReference>
<dbReference type="GO" id="GO:0035556">
    <property type="term" value="P:intracellular signal transduction"/>
    <property type="evidence" value="ECO:0007669"/>
    <property type="project" value="InterPro"/>
</dbReference>
<evidence type="ECO:0000256" key="1">
    <source>
        <dbReference type="ARBA" id="ARBA00001436"/>
    </source>
</evidence>
<dbReference type="CDD" id="cd07302">
    <property type="entry name" value="CHD"/>
    <property type="match status" value="1"/>
</dbReference>
<keyword evidence="10 19" id="KW-0675">Receptor</keyword>
<reference evidence="20" key="1">
    <citation type="submission" date="2017-01" db="EMBL/GenBank/DDBJ databases">
        <title>Comparative genomics of anhydrobiosis in the tardigrade Hypsibius dujardini.</title>
        <authorList>
            <person name="Yoshida Y."/>
            <person name="Koutsovoulos G."/>
            <person name="Laetsch D."/>
            <person name="Stevens L."/>
            <person name="Kumar S."/>
            <person name="Horikawa D."/>
            <person name="Ishino K."/>
            <person name="Komine S."/>
            <person name="Tomita M."/>
            <person name="Blaxter M."/>
            <person name="Arakawa K."/>
        </authorList>
    </citation>
    <scope>NUCLEOTIDE SEQUENCE [LARGE SCALE GENOMIC DNA]</scope>
    <source>
        <strain evidence="20">Z151</strain>
    </source>
</reference>
<gene>
    <name evidence="19" type="ORF">BV898_11895</name>
</gene>